<comment type="caution">
    <text evidence="2">The sequence shown here is derived from an EMBL/GenBank/DDBJ whole genome shotgun (WGS) entry which is preliminary data.</text>
</comment>
<sequence>MIIGICHVPHPSSQPYACEMHVISADPVVVPAAKSPVTPPLAAPGRAWTVAGVHAAGLYLTAPADVTAPTDVTVPSGQRTLVIPVIGLGAYDLPTAIRAHVPADVLTTGVRTGDRVAAEPDRLLLPAAQLHIRRMWRPQRISGVPGLGIGRWHPDEHSAGHRGRALDPGAVRAVLQPGIADAEASAEDIVATALSCSRGAASGCGRGDEALAERVAALIGRGPGLTPSGDDVLSGIALALRWQSAWCALAQLRAALTPQLATTTAISASLLEAALDGWCTTAVTRALGAAQAGDLPAFAAHLGAIGHTSGYDLGAGVVATCRALSQPSSHSAGGTPDPTEGEDCAVSR</sequence>
<feature type="compositionally biased region" description="Acidic residues" evidence="1">
    <location>
        <begin position="339"/>
        <end position="348"/>
    </location>
</feature>
<organism evidence="2 3">
    <name type="scientific">Brevibacterium luteolum</name>
    <dbReference type="NCBI Taxonomy" id="199591"/>
    <lineage>
        <taxon>Bacteria</taxon>
        <taxon>Bacillati</taxon>
        <taxon>Actinomycetota</taxon>
        <taxon>Actinomycetes</taxon>
        <taxon>Micrococcales</taxon>
        <taxon>Brevibacteriaceae</taxon>
        <taxon>Brevibacterium</taxon>
    </lineage>
</organism>
<gene>
    <name evidence="2" type="ORF">CJ198_06210</name>
</gene>
<evidence type="ECO:0000313" key="3">
    <source>
        <dbReference type="Proteomes" id="UP000235703"/>
    </source>
</evidence>
<dbReference type="Pfam" id="PF11392">
    <property type="entry name" value="AllH"/>
    <property type="match status" value="1"/>
</dbReference>
<feature type="region of interest" description="Disordered" evidence="1">
    <location>
        <begin position="327"/>
        <end position="348"/>
    </location>
</feature>
<dbReference type="InterPro" id="IPR021530">
    <property type="entry name" value="AllH-like"/>
</dbReference>
<name>A0A2N6PJV9_9MICO</name>
<dbReference type="EMBL" id="PNFZ01000002">
    <property type="protein sequence ID" value="PMB98982.1"/>
    <property type="molecule type" value="Genomic_DNA"/>
</dbReference>
<dbReference type="AlphaFoldDB" id="A0A2N6PJV9"/>
<proteinExistence type="predicted"/>
<evidence type="ECO:0000256" key="1">
    <source>
        <dbReference type="SAM" id="MobiDB-lite"/>
    </source>
</evidence>
<evidence type="ECO:0000313" key="2">
    <source>
        <dbReference type="EMBL" id="PMB98982.1"/>
    </source>
</evidence>
<protein>
    <recommendedName>
        <fullName evidence="4">DUF2877 domain-containing protein</fullName>
    </recommendedName>
</protein>
<dbReference type="OrthoDB" id="4871333at2"/>
<reference evidence="2 3" key="1">
    <citation type="submission" date="2017-09" db="EMBL/GenBank/DDBJ databases">
        <title>Bacterial strain isolated from the female urinary microbiota.</title>
        <authorList>
            <person name="Thomas-White K."/>
            <person name="Kumar N."/>
            <person name="Forster S."/>
            <person name="Putonti C."/>
            <person name="Lawley T."/>
            <person name="Wolfe A.J."/>
        </authorList>
    </citation>
    <scope>NUCLEOTIDE SEQUENCE [LARGE SCALE GENOMIC DNA]</scope>
    <source>
        <strain evidence="2 3">UMB0680</strain>
    </source>
</reference>
<evidence type="ECO:0008006" key="4">
    <source>
        <dbReference type="Google" id="ProtNLM"/>
    </source>
</evidence>
<accession>A0A2N6PJV9</accession>
<dbReference type="Proteomes" id="UP000235703">
    <property type="component" value="Unassembled WGS sequence"/>
</dbReference>
<keyword evidence="3" id="KW-1185">Reference proteome</keyword>